<dbReference type="Proteomes" id="UP001151699">
    <property type="component" value="Chromosome A"/>
</dbReference>
<evidence type="ECO:0000313" key="3">
    <source>
        <dbReference type="Proteomes" id="UP001151699"/>
    </source>
</evidence>
<evidence type="ECO:0000313" key="2">
    <source>
        <dbReference type="EMBL" id="KAJ6647097.1"/>
    </source>
</evidence>
<organism evidence="2 3">
    <name type="scientific">Pseudolycoriella hygida</name>
    <dbReference type="NCBI Taxonomy" id="35572"/>
    <lineage>
        <taxon>Eukaryota</taxon>
        <taxon>Metazoa</taxon>
        <taxon>Ecdysozoa</taxon>
        <taxon>Arthropoda</taxon>
        <taxon>Hexapoda</taxon>
        <taxon>Insecta</taxon>
        <taxon>Pterygota</taxon>
        <taxon>Neoptera</taxon>
        <taxon>Endopterygota</taxon>
        <taxon>Diptera</taxon>
        <taxon>Nematocera</taxon>
        <taxon>Sciaroidea</taxon>
        <taxon>Sciaridae</taxon>
        <taxon>Pseudolycoriella</taxon>
    </lineage>
</organism>
<dbReference type="AlphaFoldDB" id="A0A9Q0NBU0"/>
<name>A0A9Q0NBU0_9DIPT</name>
<protein>
    <submittedName>
        <fullName evidence="2">Uncharacterized protein</fullName>
    </submittedName>
</protein>
<feature type="compositionally biased region" description="Low complexity" evidence="1">
    <location>
        <begin position="45"/>
        <end position="64"/>
    </location>
</feature>
<dbReference type="OrthoDB" id="10065127at2759"/>
<proteinExistence type="predicted"/>
<sequence length="188" mass="21417">ISLRLPIEDEQNPHQELLGFENAHDDFPLKEHKDLKRSDPHAIVTSTTITTTNSTRQSSHPTYPNHHHNHKPYHSDELPKPQPFNTPIETSSQNSNYDKVLLTLQDQYIPTLPKVIITASASVSDASGKKLNYSVGNVIGTNVKIPPLTYDEYKEDDVVLDPFFLDVPKIKPRRHIRDVNSRNRLNNV</sequence>
<dbReference type="EMBL" id="WJQU01000001">
    <property type="protein sequence ID" value="KAJ6647097.1"/>
    <property type="molecule type" value="Genomic_DNA"/>
</dbReference>
<comment type="caution">
    <text evidence="2">The sequence shown here is derived from an EMBL/GenBank/DDBJ whole genome shotgun (WGS) entry which is preliminary data.</text>
</comment>
<feature type="compositionally biased region" description="Basic and acidic residues" evidence="1">
    <location>
        <begin position="31"/>
        <end position="40"/>
    </location>
</feature>
<feature type="non-terminal residue" evidence="2">
    <location>
        <position position="1"/>
    </location>
</feature>
<feature type="region of interest" description="Disordered" evidence="1">
    <location>
        <begin position="31"/>
        <end position="78"/>
    </location>
</feature>
<gene>
    <name evidence="2" type="ORF">Bhyg_02317</name>
</gene>
<accession>A0A9Q0NBU0</accession>
<feature type="non-terminal residue" evidence="2">
    <location>
        <position position="188"/>
    </location>
</feature>
<evidence type="ECO:0000256" key="1">
    <source>
        <dbReference type="SAM" id="MobiDB-lite"/>
    </source>
</evidence>
<reference evidence="2" key="1">
    <citation type="submission" date="2022-07" db="EMBL/GenBank/DDBJ databases">
        <authorList>
            <person name="Trinca V."/>
            <person name="Uliana J.V.C."/>
            <person name="Torres T.T."/>
            <person name="Ward R.J."/>
            <person name="Monesi N."/>
        </authorList>
    </citation>
    <scope>NUCLEOTIDE SEQUENCE</scope>
    <source>
        <strain evidence="2">HSMRA1968</strain>
        <tissue evidence="2">Whole embryos</tissue>
    </source>
</reference>
<keyword evidence="3" id="KW-1185">Reference proteome</keyword>